<evidence type="ECO:0000313" key="2">
    <source>
        <dbReference type="Proteomes" id="UP000199473"/>
    </source>
</evidence>
<dbReference type="AlphaFoldDB" id="A0A1I4DIA3"/>
<dbReference type="InterPro" id="IPR036597">
    <property type="entry name" value="Fido-like_dom_sf"/>
</dbReference>
<gene>
    <name evidence="1" type="ORF">SAMN02745775_1114</name>
</gene>
<organism evidence="1 2">
    <name type="scientific">Falsiroseomonas stagni DSM 19981</name>
    <dbReference type="NCBI Taxonomy" id="1123062"/>
    <lineage>
        <taxon>Bacteria</taxon>
        <taxon>Pseudomonadati</taxon>
        <taxon>Pseudomonadota</taxon>
        <taxon>Alphaproteobacteria</taxon>
        <taxon>Acetobacterales</taxon>
        <taxon>Roseomonadaceae</taxon>
        <taxon>Falsiroseomonas</taxon>
    </lineage>
</organism>
<reference evidence="1 2" key="1">
    <citation type="submission" date="2016-10" db="EMBL/GenBank/DDBJ databases">
        <authorList>
            <person name="de Groot N.N."/>
        </authorList>
    </citation>
    <scope>NUCLEOTIDE SEQUENCE [LARGE SCALE GENOMIC DNA]</scope>
    <source>
        <strain evidence="1 2">DSM 19981</strain>
    </source>
</reference>
<name>A0A1I4DIA3_9PROT</name>
<dbReference type="STRING" id="1123062.SAMN02745775_1114"/>
<dbReference type="Gene3D" id="1.10.3290.10">
    <property type="entry name" value="Fido-like domain"/>
    <property type="match status" value="1"/>
</dbReference>
<proteinExistence type="predicted"/>
<sequence length="46" mass="5123">MYAGDDALYCYPGTAILRNRLGLTDPDRLQAFETEATTFRAEQGLP</sequence>
<dbReference type="Proteomes" id="UP000199473">
    <property type="component" value="Unassembled WGS sequence"/>
</dbReference>
<accession>A0A1I4DIA3</accession>
<evidence type="ECO:0000313" key="1">
    <source>
        <dbReference type="EMBL" id="SFK92813.1"/>
    </source>
</evidence>
<dbReference type="EMBL" id="FOSQ01000011">
    <property type="protein sequence ID" value="SFK92813.1"/>
    <property type="molecule type" value="Genomic_DNA"/>
</dbReference>
<keyword evidence="2" id="KW-1185">Reference proteome</keyword>
<protein>
    <submittedName>
        <fullName evidence="1">Cell filamentation protein</fullName>
    </submittedName>
</protein>